<sequence length="132" mass="15051">MGKNKNFTSLFFKNVGSLFYAIAAADKKVESNEILVLKNSITTQWLSVSLFDTDALQEITNTFNRLHKENNQDPEVLYQDFIRYKNKEKHLFTSTVTNLILQTANAIASSFSGRNKSELIMLAKLEIELKKA</sequence>
<evidence type="ECO:0000313" key="1">
    <source>
        <dbReference type="EMBL" id="MFD2542268.1"/>
    </source>
</evidence>
<dbReference type="Proteomes" id="UP001597467">
    <property type="component" value="Unassembled WGS sequence"/>
</dbReference>
<name>A0ABW5K2K9_9FLAO</name>
<evidence type="ECO:0000313" key="2">
    <source>
        <dbReference type="Proteomes" id="UP001597467"/>
    </source>
</evidence>
<dbReference type="RefSeq" id="WP_379902979.1">
    <property type="nucleotide sequence ID" value="NZ_JBHULM010000011.1"/>
</dbReference>
<evidence type="ECO:0008006" key="3">
    <source>
        <dbReference type="Google" id="ProtNLM"/>
    </source>
</evidence>
<reference evidence="2" key="1">
    <citation type="journal article" date="2019" name="Int. J. Syst. Evol. Microbiol.">
        <title>The Global Catalogue of Microorganisms (GCM) 10K type strain sequencing project: providing services to taxonomists for standard genome sequencing and annotation.</title>
        <authorList>
            <consortium name="The Broad Institute Genomics Platform"/>
            <consortium name="The Broad Institute Genome Sequencing Center for Infectious Disease"/>
            <person name="Wu L."/>
            <person name="Ma J."/>
        </authorList>
    </citation>
    <scope>NUCLEOTIDE SEQUENCE [LARGE SCALE GENOMIC DNA]</scope>
    <source>
        <strain evidence="2">KCTC 42808</strain>
    </source>
</reference>
<proteinExistence type="predicted"/>
<comment type="caution">
    <text evidence="1">The sequence shown here is derived from an EMBL/GenBank/DDBJ whole genome shotgun (WGS) entry which is preliminary data.</text>
</comment>
<dbReference type="Gene3D" id="1.10.3680.10">
    <property type="entry name" value="TerB-like"/>
    <property type="match status" value="1"/>
</dbReference>
<dbReference type="EMBL" id="JBHULM010000011">
    <property type="protein sequence ID" value="MFD2542268.1"/>
    <property type="molecule type" value="Genomic_DNA"/>
</dbReference>
<keyword evidence="2" id="KW-1185">Reference proteome</keyword>
<organism evidence="1 2">
    <name type="scientific">Lacinutrix gracilariae</name>
    <dbReference type="NCBI Taxonomy" id="1747198"/>
    <lineage>
        <taxon>Bacteria</taxon>
        <taxon>Pseudomonadati</taxon>
        <taxon>Bacteroidota</taxon>
        <taxon>Flavobacteriia</taxon>
        <taxon>Flavobacteriales</taxon>
        <taxon>Flavobacteriaceae</taxon>
        <taxon>Lacinutrix</taxon>
    </lineage>
</organism>
<accession>A0ABW5K2K9</accession>
<protein>
    <recommendedName>
        <fullName evidence="3">Tellurite resistance protein TerB</fullName>
    </recommendedName>
</protein>
<dbReference type="InterPro" id="IPR029024">
    <property type="entry name" value="TerB-like"/>
</dbReference>
<gene>
    <name evidence="1" type="ORF">ACFSSB_08055</name>
</gene>